<evidence type="ECO:0000256" key="6">
    <source>
        <dbReference type="ARBA" id="ARBA00012487"/>
    </source>
</evidence>
<evidence type="ECO:0000256" key="2">
    <source>
        <dbReference type="ARBA" id="ARBA00004651"/>
    </source>
</evidence>
<evidence type="ECO:0000256" key="21">
    <source>
        <dbReference type="ARBA" id="ARBA00032396"/>
    </source>
</evidence>
<dbReference type="Proteomes" id="UP001596500">
    <property type="component" value="Unassembled WGS sequence"/>
</dbReference>
<keyword evidence="17" id="KW-1208">Phospholipid metabolism</keyword>
<keyword evidence="15 24" id="KW-0472">Membrane</keyword>
<dbReference type="Pfam" id="PF01148">
    <property type="entry name" value="CTP_transf_1"/>
    <property type="match status" value="1"/>
</dbReference>
<evidence type="ECO:0000256" key="17">
    <source>
        <dbReference type="ARBA" id="ARBA00023264"/>
    </source>
</evidence>
<feature type="transmembrane region" description="Helical" evidence="24">
    <location>
        <begin position="54"/>
        <end position="72"/>
    </location>
</feature>
<feature type="transmembrane region" description="Helical" evidence="24">
    <location>
        <begin position="138"/>
        <end position="158"/>
    </location>
</feature>
<keyword evidence="12 25" id="KW-0548">Nucleotidyltransferase</keyword>
<evidence type="ECO:0000256" key="22">
    <source>
        <dbReference type="ARBA" id="ARBA00032743"/>
    </source>
</evidence>
<evidence type="ECO:0000256" key="10">
    <source>
        <dbReference type="ARBA" id="ARBA00022679"/>
    </source>
</evidence>
<evidence type="ECO:0000256" key="14">
    <source>
        <dbReference type="ARBA" id="ARBA00023098"/>
    </source>
</evidence>
<name>A0ABW2RKX1_9BACL</name>
<comment type="catalytic activity">
    <reaction evidence="1">
        <text>a 1,2-diacyl-sn-glycero-3-phosphate + CTP + H(+) = a CDP-1,2-diacyl-sn-glycerol + diphosphate</text>
        <dbReference type="Rhea" id="RHEA:16229"/>
        <dbReference type="ChEBI" id="CHEBI:15378"/>
        <dbReference type="ChEBI" id="CHEBI:33019"/>
        <dbReference type="ChEBI" id="CHEBI:37563"/>
        <dbReference type="ChEBI" id="CHEBI:58332"/>
        <dbReference type="ChEBI" id="CHEBI:58608"/>
        <dbReference type="EC" id="2.7.7.41"/>
    </reaction>
</comment>
<sequence>MKERIITGVLGAVGFLLLTYLGDWYYTGLMFVLAVLAFLEYANMKQFALTSLQTVIGVGLATCFFVSGLMKVHVVPPYAFLQDPYPIMFGLTLYLVLIVLSRNQFDLFQMAYLFVGAIYIGYGFSYMMQTIWKPNGLAWSLLVILVTWANDSGAYFIGKRWGKHKLWPDISPNKTIEGSLGGVLFGLVMSLIICLVSGLGGFIFAVGIGLLITIVGQMGDLVESAWKRSVGVKDSGTILPGHGGVLDRFDSLIFTFIILYLVQVV</sequence>
<keyword evidence="13 24" id="KW-1133">Transmembrane helix</keyword>
<dbReference type="EC" id="2.7.7.41" evidence="6"/>
<evidence type="ECO:0000256" key="3">
    <source>
        <dbReference type="ARBA" id="ARBA00005119"/>
    </source>
</evidence>
<keyword evidence="9" id="KW-0444">Lipid biosynthesis</keyword>
<comment type="caution">
    <text evidence="25">The sequence shown here is derived from an EMBL/GenBank/DDBJ whole genome shotgun (WGS) entry which is preliminary data.</text>
</comment>
<evidence type="ECO:0000256" key="23">
    <source>
        <dbReference type="ARBA" id="ARBA00033406"/>
    </source>
</evidence>
<protein>
    <recommendedName>
        <fullName evidence="7">Phosphatidate cytidylyltransferase</fullName>
        <ecNumber evidence="6">2.7.7.41</ecNumber>
    </recommendedName>
    <alternativeName>
        <fullName evidence="20">CDP-DAG synthase</fullName>
    </alternativeName>
    <alternativeName>
        <fullName evidence="22">CDP-DG synthase</fullName>
    </alternativeName>
    <alternativeName>
        <fullName evidence="18">CDP-diacylglycerol synthase</fullName>
    </alternativeName>
    <alternativeName>
        <fullName evidence="21">CDP-diglyceride pyrophosphorylase</fullName>
    </alternativeName>
    <alternativeName>
        <fullName evidence="23">CDP-diglyceride synthase</fullName>
    </alternativeName>
    <alternativeName>
        <fullName evidence="19">CTP:phosphatidate cytidylyltransferase</fullName>
    </alternativeName>
</protein>
<evidence type="ECO:0000313" key="26">
    <source>
        <dbReference type="Proteomes" id="UP001596500"/>
    </source>
</evidence>
<evidence type="ECO:0000256" key="5">
    <source>
        <dbReference type="ARBA" id="ARBA00010185"/>
    </source>
</evidence>
<reference evidence="26" key="1">
    <citation type="journal article" date="2019" name="Int. J. Syst. Evol. Microbiol.">
        <title>The Global Catalogue of Microorganisms (GCM) 10K type strain sequencing project: providing services to taxonomists for standard genome sequencing and annotation.</title>
        <authorList>
            <consortium name="The Broad Institute Genomics Platform"/>
            <consortium name="The Broad Institute Genome Sequencing Center for Infectious Disease"/>
            <person name="Wu L."/>
            <person name="Ma J."/>
        </authorList>
    </citation>
    <scope>NUCLEOTIDE SEQUENCE [LARGE SCALE GENOMIC DNA]</scope>
    <source>
        <strain evidence="26">CGMCC 1.12942</strain>
    </source>
</reference>
<dbReference type="PANTHER" id="PTHR46382:SF1">
    <property type="entry name" value="PHOSPHATIDATE CYTIDYLYLTRANSFERASE"/>
    <property type="match status" value="1"/>
</dbReference>
<keyword evidence="10" id="KW-0808">Transferase</keyword>
<proteinExistence type="inferred from homology"/>
<evidence type="ECO:0000256" key="13">
    <source>
        <dbReference type="ARBA" id="ARBA00022989"/>
    </source>
</evidence>
<dbReference type="GO" id="GO:0016779">
    <property type="term" value="F:nucleotidyltransferase activity"/>
    <property type="evidence" value="ECO:0007669"/>
    <property type="project" value="UniProtKB-KW"/>
</dbReference>
<evidence type="ECO:0000256" key="18">
    <source>
        <dbReference type="ARBA" id="ARBA00029893"/>
    </source>
</evidence>
<evidence type="ECO:0000256" key="16">
    <source>
        <dbReference type="ARBA" id="ARBA00023209"/>
    </source>
</evidence>
<feature type="transmembrane region" description="Helical" evidence="24">
    <location>
        <begin position="24"/>
        <end position="42"/>
    </location>
</feature>
<keyword evidence="26" id="KW-1185">Reference proteome</keyword>
<keyword evidence="8" id="KW-1003">Cell membrane</keyword>
<dbReference type="PANTHER" id="PTHR46382">
    <property type="entry name" value="PHOSPHATIDATE CYTIDYLYLTRANSFERASE"/>
    <property type="match status" value="1"/>
</dbReference>
<keyword evidence="16" id="KW-0594">Phospholipid biosynthesis</keyword>
<dbReference type="EMBL" id="JBHTBW010000032">
    <property type="protein sequence ID" value="MFC7441717.1"/>
    <property type="molecule type" value="Genomic_DNA"/>
</dbReference>
<evidence type="ECO:0000256" key="11">
    <source>
        <dbReference type="ARBA" id="ARBA00022692"/>
    </source>
</evidence>
<evidence type="ECO:0000256" key="12">
    <source>
        <dbReference type="ARBA" id="ARBA00022695"/>
    </source>
</evidence>
<evidence type="ECO:0000256" key="20">
    <source>
        <dbReference type="ARBA" id="ARBA00032253"/>
    </source>
</evidence>
<feature type="transmembrane region" description="Helical" evidence="24">
    <location>
        <begin position="112"/>
        <end position="132"/>
    </location>
</feature>
<dbReference type="RefSeq" id="WP_379865105.1">
    <property type="nucleotide sequence ID" value="NZ_JBHTBW010000032.1"/>
</dbReference>
<keyword evidence="14" id="KW-0443">Lipid metabolism</keyword>
<organism evidence="25 26">
    <name type="scientific">Laceyella putida</name>
    <dbReference type="NCBI Taxonomy" id="110101"/>
    <lineage>
        <taxon>Bacteria</taxon>
        <taxon>Bacillati</taxon>
        <taxon>Bacillota</taxon>
        <taxon>Bacilli</taxon>
        <taxon>Bacillales</taxon>
        <taxon>Thermoactinomycetaceae</taxon>
        <taxon>Laceyella</taxon>
    </lineage>
</organism>
<evidence type="ECO:0000256" key="4">
    <source>
        <dbReference type="ARBA" id="ARBA00005189"/>
    </source>
</evidence>
<accession>A0ABW2RKX1</accession>
<comment type="pathway">
    <text evidence="3">Phospholipid metabolism; CDP-diacylglycerol biosynthesis; CDP-diacylglycerol from sn-glycerol 3-phosphate: step 3/3.</text>
</comment>
<comment type="similarity">
    <text evidence="5">Belongs to the CDS family.</text>
</comment>
<evidence type="ECO:0000256" key="15">
    <source>
        <dbReference type="ARBA" id="ARBA00023136"/>
    </source>
</evidence>
<feature type="transmembrane region" description="Helical" evidence="24">
    <location>
        <begin position="84"/>
        <end position="100"/>
    </location>
</feature>
<evidence type="ECO:0000313" key="25">
    <source>
        <dbReference type="EMBL" id="MFC7441717.1"/>
    </source>
</evidence>
<evidence type="ECO:0000256" key="9">
    <source>
        <dbReference type="ARBA" id="ARBA00022516"/>
    </source>
</evidence>
<gene>
    <name evidence="25" type="ORF">ACFQNG_11395</name>
</gene>
<keyword evidence="11 24" id="KW-0812">Transmembrane</keyword>
<feature type="transmembrane region" description="Helical" evidence="24">
    <location>
        <begin position="179"/>
        <end position="212"/>
    </location>
</feature>
<evidence type="ECO:0000256" key="24">
    <source>
        <dbReference type="SAM" id="Phobius"/>
    </source>
</evidence>
<evidence type="ECO:0000256" key="19">
    <source>
        <dbReference type="ARBA" id="ARBA00031825"/>
    </source>
</evidence>
<comment type="pathway">
    <text evidence="4">Lipid metabolism.</text>
</comment>
<comment type="subcellular location">
    <subcellularLocation>
        <location evidence="2">Cell membrane</location>
        <topology evidence="2">Multi-pass membrane protein</topology>
    </subcellularLocation>
</comment>
<evidence type="ECO:0000256" key="8">
    <source>
        <dbReference type="ARBA" id="ARBA00022475"/>
    </source>
</evidence>
<evidence type="ECO:0000256" key="1">
    <source>
        <dbReference type="ARBA" id="ARBA00001698"/>
    </source>
</evidence>
<evidence type="ECO:0000256" key="7">
    <source>
        <dbReference type="ARBA" id="ARBA00019373"/>
    </source>
</evidence>